<dbReference type="STRING" id="864069.MicloDRAFT_00053490"/>
<sequence>MGPTPALQGVALAHLSLRERSTRVSAAGEGLQVYPESTFPLTLAAPDLSPPRRGEGAQRLEVCISKSELCLRKYGSPKLDLRSF</sequence>
<keyword evidence="2" id="KW-1185">Reference proteome</keyword>
<evidence type="ECO:0000313" key="2">
    <source>
        <dbReference type="Proteomes" id="UP000003947"/>
    </source>
</evidence>
<dbReference type="EMBL" id="JH660647">
    <property type="protein sequence ID" value="EIM24634.1"/>
    <property type="molecule type" value="Genomic_DNA"/>
</dbReference>
<dbReference type="HOGENOM" id="CLU_2523819_0_0_5"/>
<organism evidence="1 2">
    <name type="scientific">Microvirga lotononidis</name>
    <dbReference type="NCBI Taxonomy" id="864069"/>
    <lineage>
        <taxon>Bacteria</taxon>
        <taxon>Pseudomonadati</taxon>
        <taxon>Pseudomonadota</taxon>
        <taxon>Alphaproteobacteria</taxon>
        <taxon>Hyphomicrobiales</taxon>
        <taxon>Methylobacteriaceae</taxon>
        <taxon>Microvirga</taxon>
    </lineage>
</organism>
<dbReference type="AlphaFoldDB" id="I4YKZ2"/>
<dbReference type="PATRIC" id="fig|864069.3.peg.5757"/>
<gene>
    <name evidence="1" type="ORF">MicloDRAFT_00053490</name>
</gene>
<dbReference type="Proteomes" id="UP000003947">
    <property type="component" value="Unassembled WGS sequence"/>
</dbReference>
<name>I4YKZ2_9HYPH</name>
<accession>I4YKZ2</accession>
<proteinExistence type="predicted"/>
<evidence type="ECO:0000313" key="1">
    <source>
        <dbReference type="EMBL" id="EIM24634.1"/>
    </source>
</evidence>
<protein>
    <submittedName>
        <fullName evidence="1">Uncharacterized protein</fullName>
    </submittedName>
</protein>
<reference evidence="1 2" key="1">
    <citation type="submission" date="2012-02" db="EMBL/GenBank/DDBJ databases">
        <title>Improved High-Quality Draft sequence of Microvirga sp. WSM3557.</title>
        <authorList>
            <consortium name="US DOE Joint Genome Institute"/>
            <person name="Lucas S."/>
            <person name="Han J."/>
            <person name="Lapidus A."/>
            <person name="Cheng J.-F."/>
            <person name="Goodwin L."/>
            <person name="Pitluck S."/>
            <person name="Peters L."/>
            <person name="Zhang X."/>
            <person name="Detter J.C."/>
            <person name="Han C."/>
            <person name="Tapia R."/>
            <person name="Land M."/>
            <person name="Hauser L."/>
            <person name="Kyrpides N."/>
            <person name="Ivanova N."/>
            <person name="Pagani I."/>
            <person name="Brau L."/>
            <person name="Yates R."/>
            <person name="O'Hara G."/>
            <person name="Rui T."/>
            <person name="Howieson J."/>
            <person name="Reeve W."/>
            <person name="Woyke T."/>
        </authorList>
    </citation>
    <scope>NUCLEOTIDE SEQUENCE [LARGE SCALE GENOMIC DNA]</scope>
    <source>
        <strain evidence="1 2">WSM3557</strain>
    </source>
</reference>